<dbReference type="RefSeq" id="WP_115136062.1">
    <property type="nucleotide sequence ID" value="NZ_JAKIKT010000002.1"/>
</dbReference>
<dbReference type="EMBL" id="JAKIKT010000002">
    <property type="protein sequence ID" value="MCL2913681.1"/>
    <property type="molecule type" value="Genomic_DNA"/>
</dbReference>
<protein>
    <submittedName>
        <fullName evidence="2">Periplasmic nitrate reductase, NapE protein</fullName>
    </submittedName>
</protein>
<dbReference type="Proteomes" id="UP001202831">
    <property type="component" value="Unassembled WGS sequence"/>
</dbReference>
<keyword evidence="1" id="KW-0472">Membrane</keyword>
<gene>
    <name evidence="2" type="ORF">L2725_07735</name>
</gene>
<name>A0ABT0N725_9GAMM</name>
<keyword evidence="3" id="KW-1185">Reference proteome</keyword>
<dbReference type="Pfam" id="PF06796">
    <property type="entry name" value="NapE"/>
    <property type="match status" value="1"/>
</dbReference>
<keyword evidence="1" id="KW-1133">Transmembrane helix</keyword>
<feature type="transmembrane region" description="Helical" evidence="1">
    <location>
        <begin position="21"/>
        <end position="48"/>
    </location>
</feature>
<dbReference type="InterPro" id="IPR010649">
    <property type="entry name" value="NapE_TorE"/>
</dbReference>
<reference evidence="2 3" key="1">
    <citation type="submission" date="2022-01" db="EMBL/GenBank/DDBJ databases">
        <title>Whole genome-based taxonomy of the Shewanellaceae.</title>
        <authorList>
            <person name="Martin-Rodriguez A.J."/>
        </authorList>
    </citation>
    <scope>NUCLEOTIDE SEQUENCE [LARGE SCALE GENOMIC DNA]</scope>
    <source>
        <strain evidence="2 3">DSM 21332</strain>
    </source>
</reference>
<proteinExistence type="predicted"/>
<accession>A0ABT0N725</accession>
<evidence type="ECO:0000313" key="3">
    <source>
        <dbReference type="Proteomes" id="UP001202831"/>
    </source>
</evidence>
<evidence type="ECO:0000256" key="1">
    <source>
        <dbReference type="SAM" id="Phobius"/>
    </source>
</evidence>
<keyword evidence="1" id="KW-0812">Transmembrane</keyword>
<organism evidence="2 3">
    <name type="scientific">Shewanella corallii</name>
    <dbReference type="NCBI Taxonomy" id="560080"/>
    <lineage>
        <taxon>Bacteria</taxon>
        <taxon>Pseudomonadati</taxon>
        <taxon>Pseudomonadota</taxon>
        <taxon>Gammaproteobacteria</taxon>
        <taxon>Alteromonadales</taxon>
        <taxon>Shewanellaceae</taxon>
        <taxon>Shewanella</taxon>
    </lineage>
</organism>
<evidence type="ECO:0000313" key="2">
    <source>
        <dbReference type="EMBL" id="MCL2913681.1"/>
    </source>
</evidence>
<comment type="caution">
    <text evidence="2">The sequence shown here is derived from an EMBL/GenBank/DDBJ whole genome shotgun (WGS) entry which is preliminary data.</text>
</comment>
<sequence length="58" mass="6199">MATNTPSEGTEDQVKTSELKALGFIVVVLFPLLAVGFVGFYGLCVFLYNTFGGMPGHN</sequence>